<proteinExistence type="predicted"/>
<gene>
    <name evidence="1" type="ORF">E6A44_002885</name>
</gene>
<accession>A0ABW9J3P6</accession>
<protein>
    <submittedName>
        <fullName evidence="1">Phage portal protein</fullName>
    </submittedName>
</protein>
<sequence>MAFWNSWFGKPSIDEQVVENILQQEVSAVKQQNTSNSFFDGDFHTGNYMVNTFVFNGEKSHGELGNPINLLPDYKALRLRAYEADFTNDTVKIVTGKFFKWVIGTGLKLRSEPNKVVLDIEGIKEPLKPFRNNVESYFHTYASSTMSDYSGKQDLHDNARDVLKTSFLGGDCLTVLRVDNDYNLTVQVIDGQHICTPILSNGYIEAAKLRGNKIKHGVEIDKRGQHVAFYFVTQTDNALPTYERIEAKSKSTGLTMAWLTYGDKQRIDHVRGVSNLSAILEKVKKLDRYTEASVSAAEERAKIPFAIEHSRFSDGENPLLGALKKNQGVDVMESSYATGAKLAPQIAATANKQVWNMPIDSKLKALESNSEINYETFFKAIFVQICASMDLPPEVALQQYNSNYSASRAAINGFSFILEQYRDKYSKSFYKKVYVVWLHLHILKNKVSASGYLPAFLNKNRYVVESYANSRFIGQRIPHIDPKKEADALRIMLGDPSKGEQPLITHEDATEQLGNGDFFENHDKVIEERELAPKQNATKPEN</sequence>
<dbReference type="EMBL" id="SSHJ02000001">
    <property type="protein sequence ID" value="MFN0254497.1"/>
    <property type="molecule type" value="Genomic_DNA"/>
</dbReference>
<evidence type="ECO:0000313" key="1">
    <source>
        <dbReference type="EMBL" id="MFN0254497.1"/>
    </source>
</evidence>
<keyword evidence="2" id="KW-1185">Reference proteome</keyword>
<comment type="caution">
    <text evidence="1">The sequence shown here is derived from an EMBL/GenBank/DDBJ whole genome shotgun (WGS) entry which is preliminary data.</text>
</comment>
<reference evidence="1 2" key="1">
    <citation type="submission" date="2024-12" db="EMBL/GenBank/DDBJ databases">
        <authorList>
            <person name="Hu S."/>
        </authorList>
    </citation>
    <scope>NUCLEOTIDE SEQUENCE [LARGE SCALE GENOMIC DNA]</scope>
    <source>
        <strain evidence="1 2">THG-T11</strain>
    </source>
</reference>
<organism evidence="1 2">
    <name type="scientific">Pedobacter ureilyticus</name>
    <dbReference type="NCBI Taxonomy" id="1393051"/>
    <lineage>
        <taxon>Bacteria</taxon>
        <taxon>Pseudomonadati</taxon>
        <taxon>Bacteroidota</taxon>
        <taxon>Sphingobacteriia</taxon>
        <taxon>Sphingobacteriales</taxon>
        <taxon>Sphingobacteriaceae</taxon>
        <taxon>Pedobacter</taxon>
    </lineage>
</organism>
<name>A0ABW9J3P6_9SPHI</name>
<evidence type="ECO:0000313" key="2">
    <source>
        <dbReference type="Proteomes" id="UP001517247"/>
    </source>
</evidence>
<dbReference type="Proteomes" id="UP001517247">
    <property type="component" value="Unassembled WGS sequence"/>
</dbReference>
<dbReference type="Pfam" id="PF05136">
    <property type="entry name" value="Phage_portal_2"/>
    <property type="match status" value="1"/>
</dbReference>
<dbReference type="RefSeq" id="WP_138721646.1">
    <property type="nucleotide sequence ID" value="NZ_SSHJ02000001.1"/>
</dbReference>
<dbReference type="InterPro" id="IPR006429">
    <property type="entry name" value="Phage_lambda_portal"/>
</dbReference>